<name>A0ACC3B1D9_9EURO</name>
<keyword evidence="2" id="KW-1185">Reference proteome</keyword>
<evidence type="ECO:0000313" key="2">
    <source>
        <dbReference type="Proteomes" id="UP001177260"/>
    </source>
</evidence>
<comment type="caution">
    <text evidence="1">The sequence shown here is derived from an EMBL/GenBank/DDBJ whole genome shotgun (WGS) entry which is preliminary data.</text>
</comment>
<organism evidence="1 2">
    <name type="scientific">Aspergillus melleus</name>
    <dbReference type="NCBI Taxonomy" id="138277"/>
    <lineage>
        <taxon>Eukaryota</taxon>
        <taxon>Fungi</taxon>
        <taxon>Dikarya</taxon>
        <taxon>Ascomycota</taxon>
        <taxon>Pezizomycotina</taxon>
        <taxon>Eurotiomycetes</taxon>
        <taxon>Eurotiomycetidae</taxon>
        <taxon>Eurotiales</taxon>
        <taxon>Aspergillaceae</taxon>
        <taxon>Aspergillus</taxon>
        <taxon>Aspergillus subgen. Circumdati</taxon>
    </lineage>
</organism>
<evidence type="ECO:0000313" key="1">
    <source>
        <dbReference type="EMBL" id="KAK1144032.1"/>
    </source>
</evidence>
<accession>A0ACC3B1D9</accession>
<reference evidence="1 2" key="1">
    <citation type="journal article" date="2023" name="ACS Omega">
        <title>Identification of the Neoaspergillic Acid Biosynthesis Gene Cluster by Establishing an In Vitro CRISPR-Ribonucleoprotein Genetic System in Aspergillus melleus.</title>
        <authorList>
            <person name="Yuan B."/>
            <person name="Grau M.F."/>
            <person name="Murata R.M."/>
            <person name="Torok T."/>
            <person name="Venkateswaran K."/>
            <person name="Stajich J.E."/>
            <person name="Wang C.C.C."/>
        </authorList>
    </citation>
    <scope>NUCLEOTIDE SEQUENCE [LARGE SCALE GENOMIC DNA]</scope>
    <source>
        <strain evidence="1 2">IMV 1140</strain>
    </source>
</reference>
<dbReference type="Proteomes" id="UP001177260">
    <property type="component" value="Unassembled WGS sequence"/>
</dbReference>
<protein>
    <submittedName>
        <fullName evidence="1">Uncharacterized protein</fullName>
    </submittedName>
</protein>
<proteinExistence type="predicted"/>
<dbReference type="EMBL" id="JAOPJF010000034">
    <property type="protein sequence ID" value="KAK1144032.1"/>
    <property type="molecule type" value="Genomic_DNA"/>
</dbReference>
<sequence>MPRCLQELQPLWKYLKNLAKSNEKICEVDESSPNHPYKACILLRQAGIPCKIWGNDTQAFPGILTEVADLHILVPDPERASQALKDNAYIPTSPAPGLEGIAQFRKAPRFLSPIPAVLPALGAVRSRIAADWGYSLAENVSGLRQLFPRLHEHFECTVEKWLDCTEEETKLRRYLAGIIACEFEKADEFRTICFKNKVRKEHRQLLFDIQEDVADLQDLLRRSTQLQYRDVKNCTLQGEFKPVRPYKLEGRVVRVGRLLEDM</sequence>
<gene>
    <name evidence="1" type="ORF">N8T08_005942</name>
</gene>